<evidence type="ECO:0000313" key="2">
    <source>
        <dbReference type="EMBL" id="KAK7798766.1"/>
    </source>
</evidence>
<accession>A0AAW0HAZ3</accession>
<keyword evidence="3" id="KW-1185">Reference proteome</keyword>
<comment type="caution">
    <text evidence="2">The sequence shown here is derived from an EMBL/GenBank/DDBJ whole genome shotgun (WGS) entry which is preliminary data.</text>
</comment>
<dbReference type="AlphaFoldDB" id="A0AAW0HAZ3"/>
<sequence>MLRVSVQSAMLRDPAPRAPQRRDGAFCSLAPARLEDSEKGSALRATTALLLSLIGSNDLRDPLECKLNSTICRFFCLPRFRNGSLHGASSSASCRPLGVAHALGSRSNGPAVSMDEDSDVFLNQQEPDTLQNFQLSSGFVLNTDVAKEKMEVDVSLPQDPTTIDASLFRRSSSIPLINGFGLNLSLVEKKEWMSQTNGQHSPHPIPSQVNTYLNLNNLFG</sequence>
<evidence type="ECO:0000256" key="1">
    <source>
        <dbReference type="SAM" id="MobiDB-lite"/>
    </source>
</evidence>
<gene>
    <name evidence="2" type="ORF">U0070_006216</name>
</gene>
<feature type="region of interest" description="Disordered" evidence="1">
    <location>
        <begin position="1"/>
        <end position="22"/>
    </location>
</feature>
<name>A0AAW0HAZ3_MYOGA</name>
<organism evidence="2 3">
    <name type="scientific">Myodes glareolus</name>
    <name type="common">Bank vole</name>
    <name type="synonym">Clethrionomys glareolus</name>
    <dbReference type="NCBI Taxonomy" id="447135"/>
    <lineage>
        <taxon>Eukaryota</taxon>
        <taxon>Metazoa</taxon>
        <taxon>Chordata</taxon>
        <taxon>Craniata</taxon>
        <taxon>Vertebrata</taxon>
        <taxon>Euteleostomi</taxon>
        <taxon>Mammalia</taxon>
        <taxon>Eutheria</taxon>
        <taxon>Euarchontoglires</taxon>
        <taxon>Glires</taxon>
        <taxon>Rodentia</taxon>
        <taxon>Myomorpha</taxon>
        <taxon>Muroidea</taxon>
        <taxon>Cricetidae</taxon>
        <taxon>Arvicolinae</taxon>
        <taxon>Myodes</taxon>
    </lineage>
</organism>
<dbReference type="Proteomes" id="UP001488838">
    <property type="component" value="Unassembled WGS sequence"/>
</dbReference>
<evidence type="ECO:0000313" key="3">
    <source>
        <dbReference type="Proteomes" id="UP001488838"/>
    </source>
</evidence>
<protein>
    <submittedName>
        <fullName evidence="2">Uncharacterized protein</fullName>
    </submittedName>
</protein>
<reference evidence="2 3" key="1">
    <citation type="journal article" date="2023" name="bioRxiv">
        <title>Conserved and derived expression patterns and positive selection on dental genes reveal complex evolutionary context of ever-growing rodent molars.</title>
        <authorList>
            <person name="Calamari Z.T."/>
            <person name="Song A."/>
            <person name="Cohen E."/>
            <person name="Akter M."/>
            <person name="Roy R.D."/>
            <person name="Hallikas O."/>
            <person name="Christensen M.M."/>
            <person name="Li P."/>
            <person name="Marangoni P."/>
            <person name="Jernvall J."/>
            <person name="Klein O.D."/>
        </authorList>
    </citation>
    <scope>NUCLEOTIDE SEQUENCE [LARGE SCALE GENOMIC DNA]</scope>
    <source>
        <strain evidence="2">V071</strain>
    </source>
</reference>
<proteinExistence type="predicted"/>
<dbReference type="EMBL" id="JBBHLL010000666">
    <property type="protein sequence ID" value="KAK7798766.1"/>
    <property type="molecule type" value="Genomic_DNA"/>
</dbReference>